<evidence type="ECO:0000313" key="2">
    <source>
        <dbReference type="EMBL" id="AKJ70655.1"/>
    </source>
</evidence>
<name>A0A0G3EUL3_9BURK</name>
<dbReference type="KEGG" id="ptx:ABW99_16545"/>
<dbReference type="InterPro" id="IPR020843">
    <property type="entry name" value="ER"/>
</dbReference>
<dbReference type="InterPro" id="IPR036291">
    <property type="entry name" value="NAD(P)-bd_dom_sf"/>
</dbReference>
<dbReference type="InterPro" id="IPR013154">
    <property type="entry name" value="ADH-like_N"/>
</dbReference>
<dbReference type="Proteomes" id="UP000036700">
    <property type="component" value="Chromosome"/>
</dbReference>
<dbReference type="InterPro" id="IPR013149">
    <property type="entry name" value="ADH-like_C"/>
</dbReference>
<reference evidence="3" key="1">
    <citation type="submission" date="2015-06" db="EMBL/GenBank/DDBJ databases">
        <authorList>
            <person name="Lim Y.L."/>
            <person name="Ee R."/>
            <person name="Yong D."/>
            <person name="How K.Y."/>
            <person name="Yin W.F."/>
            <person name="Chan K.G."/>
        </authorList>
    </citation>
    <scope>NUCLEOTIDE SEQUENCE [LARGE SCALE GENOMIC DNA]</scope>
    <source>
        <strain evidence="3">DSM 25325</strain>
    </source>
</reference>
<dbReference type="CDD" id="cd08276">
    <property type="entry name" value="MDR7"/>
    <property type="match status" value="1"/>
</dbReference>
<feature type="domain" description="Enoyl reductase (ER)" evidence="1">
    <location>
        <begin position="10"/>
        <end position="330"/>
    </location>
</feature>
<dbReference type="Pfam" id="PF08240">
    <property type="entry name" value="ADH_N"/>
    <property type="match status" value="1"/>
</dbReference>
<dbReference type="GO" id="GO:0016491">
    <property type="term" value="F:oxidoreductase activity"/>
    <property type="evidence" value="ECO:0007669"/>
    <property type="project" value="InterPro"/>
</dbReference>
<dbReference type="SMART" id="SM00829">
    <property type="entry name" value="PKS_ER"/>
    <property type="match status" value="1"/>
</dbReference>
<protein>
    <submittedName>
        <fullName evidence="2">Alcohol dehydrogenase</fullName>
    </submittedName>
</protein>
<dbReference type="STRING" id="445709.ABW99_16545"/>
<dbReference type="InterPro" id="IPR011032">
    <property type="entry name" value="GroES-like_sf"/>
</dbReference>
<dbReference type="Pfam" id="PF00107">
    <property type="entry name" value="ADH_zinc_N"/>
    <property type="match status" value="1"/>
</dbReference>
<dbReference type="PANTHER" id="PTHR45033:SF2">
    <property type="entry name" value="ZINC-TYPE ALCOHOL DEHYDROGENASE-LIKE PROTEIN C1773.06C"/>
    <property type="match status" value="1"/>
</dbReference>
<sequence length="335" mass="35432">MRRWQMETFGRAHLRLAEVPVPTPGRGQVLVKIGAAALNYRDLLMIEDGMGMTLDMPFTPGSDMSGEVVALGPQVLRLQPGDRVVNAFFTNWSDGIAPVPVHPFGGPGPGMLAEYVVFDEAQLVLAPQSLTHVEASTLTCAGTTAWFALAEQARTRPGDTVVVQGTGGVALFALQLARAQGARVAVISGSADKLERVKALGATWCIDRTTSPRWADAVRELTGGRGADHVLELAGGDNFEQSLQAIAQGGRISVIGMLQGTELRSSVYPLMLGRATVQGIGVGHRRALADLVRALDAANIRPVVAGSYGLTELPAALEHLARGAFGKVVVDLSRR</sequence>
<proteinExistence type="predicted"/>
<evidence type="ECO:0000259" key="1">
    <source>
        <dbReference type="SMART" id="SM00829"/>
    </source>
</evidence>
<accession>A0A0G3EUL3</accession>
<keyword evidence="3" id="KW-1185">Reference proteome</keyword>
<dbReference type="PATRIC" id="fig|445709.3.peg.3496"/>
<dbReference type="Gene3D" id="3.90.180.10">
    <property type="entry name" value="Medium-chain alcohol dehydrogenases, catalytic domain"/>
    <property type="match status" value="1"/>
</dbReference>
<evidence type="ECO:0000313" key="3">
    <source>
        <dbReference type="Proteomes" id="UP000036700"/>
    </source>
</evidence>
<organism evidence="2 3">
    <name type="scientific">Pandoraea thiooxydans</name>
    <dbReference type="NCBI Taxonomy" id="445709"/>
    <lineage>
        <taxon>Bacteria</taxon>
        <taxon>Pseudomonadati</taxon>
        <taxon>Pseudomonadota</taxon>
        <taxon>Betaproteobacteria</taxon>
        <taxon>Burkholderiales</taxon>
        <taxon>Burkholderiaceae</taxon>
        <taxon>Pandoraea</taxon>
    </lineage>
</organism>
<dbReference type="Gene3D" id="3.40.50.720">
    <property type="entry name" value="NAD(P)-binding Rossmann-like Domain"/>
    <property type="match status" value="1"/>
</dbReference>
<dbReference type="SUPFAM" id="SSF51735">
    <property type="entry name" value="NAD(P)-binding Rossmann-fold domains"/>
    <property type="match status" value="1"/>
</dbReference>
<dbReference type="EMBL" id="CP011568">
    <property type="protein sequence ID" value="AKJ70655.1"/>
    <property type="molecule type" value="Genomic_DNA"/>
</dbReference>
<dbReference type="PANTHER" id="PTHR45033">
    <property type="match status" value="1"/>
</dbReference>
<dbReference type="SUPFAM" id="SSF50129">
    <property type="entry name" value="GroES-like"/>
    <property type="match status" value="1"/>
</dbReference>
<dbReference type="InterPro" id="IPR052711">
    <property type="entry name" value="Zinc_ADH-like"/>
</dbReference>
<dbReference type="AlphaFoldDB" id="A0A0G3EUL3"/>
<gene>
    <name evidence="2" type="ORF">ABW99_16545</name>
</gene>